<gene>
    <name evidence="8" type="ORF">ACFSUQ_08700</name>
</gene>
<keyword evidence="4" id="KW-1015">Disulfide bond</keyword>
<evidence type="ECO:0000256" key="4">
    <source>
        <dbReference type="ARBA" id="ARBA00023157"/>
    </source>
</evidence>
<feature type="region of interest" description="Disordered" evidence="6">
    <location>
        <begin position="205"/>
        <end position="230"/>
    </location>
</feature>
<dbReference type="SUPFAM" id="SSF52833">
    <property type="entry name" value="Thioredoxin-like"/>
    <property type="match status" value="1"/>
</dbReference>
<protein>
    <submittedName>
        <fullName evidence="8">DsbA family protein</fullName>
    </submittedName>
</protein>
<keyword evidence="2" id="KW-0732">Signal</keyword>
<dbReference type="Pfam" id="PF13462">
    <property type="entry name" value="Thioredoxin_4"/>
    <property type="match status" value="1"/>
</dbReference>
<evidence type="ECO:0000256" key="6">
    <source>
        <dbReference type="SAM" id="MobiDB-lite"/>
    </source>
</evidence>
<evidence type="ECO:0000259" key="7">
    <source>
        <dbReference type="Pfam" id="PF13462"/>
    </source>
</evidence>
<evidence type="ECO:0000256" key="1">
    <source>
        <dbReference type="ARBA" id="ARBA00005791"/>
    </source>
</evidence>
<reference evidence="9" key="1">
    <citation type="journal article" date="2019" name="Int. J. Syst. Evol. Microbiol.">
        <title>The Global Catalogue of Microorganisms (GCM) 10K type strain sequencing project: providing services to taxonomists for standard genome sequencing and annotation.</title>
        <authorList>
            <consortium name="The Broad Institute Genomics Platform"/>
            <consortium name="The Broad Institute Genome Sequencing Center for Infectious Disease"/>
            <person name="Wu L."/>
            <person name="Ma J."/>
        </authorList>
    </citation>
    <scope>NUCLEOTIDE SEQUENCE [LARGE SCALE GENOMIC DNA]</scope>
    <source>
        <strain evidence="9">TISTR 1511</strain>
    </source>
</reference>
<dbReference type="PANTHER" id="PTHR13887:SF14">
    <property type="entry name" value="DISULFIDE BOND FORMATION PROTEIN D"/>
    <property type="match status" value="1"/>
</dbReference>
<dbReference type="Gene3D" id="3.40.30.10">
    <property type="entry name" value="Glutaredoxin"/>
    <property type="match status" value="1"/>
</dbReference>
<dbReference type="RefSeq" id="WP_083524673.1">
    <property type="nucleotide sequence ID" value="NZ_JBHUNF010000006.1"/>
</dbReference>
<proteinExistence type="inferred from homology"/>
<evidence type="ECO:0000313" key="9">
    <source>
        <dbReference type="Proteomes" id="UP001597453"/>
    </source>
</evidence>
<keyword evidence="3" id="KW-0560">Oxidoreductase</keyword>
<dbReference type="Proteomes" id="UP001597453">
    <property type="component" value="Unassembled WGS sequence"/>
</dbReference>
<dbReference type="PANTHER" id="PTHR13887">
    <property type="entry name" value="GLUTATHIONE S-TRANSFERASE KAPPA"/>
    <property type="match status" value="1"/>
</dbReference>
<evidence type="ECO:0000256" key="2">
    <source>
        <dbReference type="ARBA" id="ARBA00022729"/>
    </source>
</evidence>
<comment type="similarity">
    <text evidence="1">Belongs to the thioredoxin family. DsbA subfamily.</text>
</comment>
<dbReference type="InterPro" id="IPR036249">
    <property type="entry name" value="Thioredoxin-like_sf"/>
</dbReference>
<feature type="compositionally biased region" description="Low complexity" evidence="6">
    <location>
        <begin position="48"/>
        <end position="66"/>
    </location>
</feature>
<feature type="region of interest" description="Disordered" evidence="6">
    <location>
        <begin position="48"/>
        <end position="67"/>
    </location>
</feature>
<organism evidence="8 9">
    <name type="scientific">Gulosibacter bifidus</name>
    <dbReference type="NCBI Taxonomy" id="272239"/>
    <lineage>
        <taxon>Bacteria</taxon>
        <taxon>Bacillati</taxon>
        <taxon>Actinomycetota</taxon>
        <taxon>Actinomycetes</taxon>
        <taxon>Micrococcales</taxon>
        <taxon>Microbacteriaceae</taxon>
        <taxon>Gulosibacter</taxon>
    </lineage>
</organism>
<name>A0ABW5RKE1_9MICO</name>
<accession>A0ABW5RKE1</accession>
<evidence type="ECO:0000256" key="5">
    <source>
        <dbReference type="ARBA" id="ARBA00023284"/>
    </source>
</evidence>
<comment type="caution">
    <text evidence="8">The sequence shown here is derived from an EMBL/GenBank/DDBJ whole genome shotgun (WGS) entry which is preliminary data.</text>
</comment>
<feature type="domain" description="Thioredoxin-like fold" evidence="7">
    <location>
        <begin position="84"/>
        <end position="250"/>
    </location>
</feature>
<dbReference type="InterPro" id="IPR012336">
    <property type="entry name" value="Thioredoxin-like_fold"/>
</dbReference>
<sequence>MLSSVFSSATGMRVRRGGTVAAGLLVASVVLVGCSDNGNELKDALDSAKTQQSAAETSASAQPSASNGAVALDPQVLEAEPAIMTIGKADAPNTITVYSDYLCPHCADFATSFETELKTKYVDTGKAKIQYRDFIVIDEQVSTAIAVYARAVALETGDYQKVHHALMEKQSEIVAGGKVNVELLVQIGEEAGADNAQELLDAAAEQSNGKGVMDSHSKGRNEGVSGTPSVAVNGKLLEPEEIQNIDKFIK</sequence>
<evidence type="ECO:0000313" key="8">
    <source>
        <dbReference type="EMBL" id="MFD2675368.1"/>
    </source>
</evidence>
<dbReference type="EMBL" id="JBHUNF010000006">
    <property type="protein sequence ID" value="MFD2675368.1"/>
    <property type="molecule type" value="Genomic_DNA"/>
</dbReference>
<keyword evidence="9" id="KW-1185">Reference proteome</keyword>
<evidence type="ECO:0000256" key="3">
    <source>
        <dbReference type="ARBA" id="ARBA00023002"/>
    </source>
</evidence>
<keyword evidence="5" id="KW-0676">Redox-active center</keyword>